<dbReference type="AlphaFoldDB" id="A0A9Q3JGG5"/>
<organism evidence="1 2">
    <name type="scientific">Austropuccinia psidii MF-1</name>
    <dbReference type="NCBI Taxonomy" id="1389203"/>
    <lineage>
        <taxon>Eukaryota</taxon>
        <taxon>Fungi</taxon>
        <taxon>Dikarya</taxon>
        <taxon>Basidiomycota</taxon>
        <taxon>Pucciniomycotina</taxon>
        <taxon>Pucciniomycetes</taxon>
        <taxon>Pucciniales</taxon>
        <taxon>Sphaerophragmiaceae</taxon>
        <taxon>Austropuccinia</taxon>
    </lineage>
</organism>
<name>A0A9Q3JGG5_9BASI</name>
<dbReference type="InterPro" id="IPR012337">
    <property type="entry name" value="RNaseH-like_sf"/>
</dbReference>
<dbReference type="Proteomes" id="UP000765509">
    <property type="component" value="Unassembled WGS sequence"/>
</dbReference>
<dbReference type="EMBL" id="AVOT02070908">
    <property type="protein sequence ID" value="MBW0561361.1"/>
    <property type="molecule type" value="Genomic_DNA"/>
</dbReference>
<evidence type="ECO:0008006" key="3">
    <source>
        <dbReference type="Google" id="ProtNLM"/>
    </source>
</evidence>
<proteinExistence type="predicted"/>
<keyword evidence="2" id="KW-1185">Reference proteome</keyword>
<gene>
    <name evidence="1" type="ORF">O181_101076</name>
</gene>
<sequence length="172" mass="20149">MISSKKQKKISQAIEKADIHHDICLEVILEEDWTFFKQISEFIKVFATETNEVQGDSYPSLGLVMPWYQILYKKCQKTKNEVSRESQLFDAADQAYSKLESYYNIRSNSCAMCLILDPQFKLTWFTQHDLVQEDERNSDTNPIGYKDKALKHLKEVHAEYSSEYAIKFSQEP</sequence>
<evidence type="ECO:0000313" key="2">
    <source>
        <dbReference type="Proteomes" id="UP000765509"/>
    </source>
</evidence>
<reference evidence="1" key="1">
    <citation type="submission" date="2021-03" db="EMBL/GenBank/DDBJ databases">
        <title>Draft genome sequence of rust myrtle Austropuccinia psidii MF-1, a brazilian biotype.</title>
        <authorList>
            <person name="Quecine M.C."/>
            <person name="Pachon D.M.R."/>
            <person name="Bonatelli M.L."/>
            <person name="Correr F.H."/>
            <person name="Franceschini L.M."/>
            <person name="Leite T.F."/>
            <person name="Margarido G.R.A."/>
            <person name="Almeida C.A."/>
            <person name="Ferrarezi J.A."/>
            <person name="Labate C.A."/>
        </authorList>
    </citation>
    <scope>NUCLEOTIDE SEQUENCE</scope>
    <source>
        <strain evidence="1">MF-1</strain>
    </source>
</reference>
<dbReference type="OrthoDB" id="2792018at2759"/>
<dbReference type="SUPFAM" id="SSF53098">
    <property type="entry name" value="Ribonuclease H-like"/>
    <property type="match status" value="1"/>
</dbReference>
<evidence type="ECO:0000313" key="1">
    <source>
        <dbReference type="EMBL" id="MBW0561361.1"/>
    </source>
</evidence>
<protein>
    <recommendedName>
        <fullName evidence="3">hAT-like transposase RNase-H fold domain-containing protein</fullName>
    </recommendedName>
</protein>
<comment type="caution">
    <text evidence="1">The sequence shown here is derived from an EMBL/GenBank/DDBJ whole genome shotgun (WGS) entry which is preliminary data.</text>
</comment>
<accession>A0A9Q3JGG5</accession>